<evidence type="ECO:0000313" key="1">
    <source>
        <dbReference type="EMBL" id="KAF5337332.1"/>
    </source>
</evidence>
<comment type="caution">
    <text evidence="1">The sequence shown here is derived from an EMBL/GenBank/DDBJ whole genome shotgun (WGS) entry which is preliminary data.</text>
</comment>
<evidence type="ECO:0000313" key="2">
    <source>
        <dbReference type="Proteomes" id="UP000541558"/>
    </source>
</evidence>
<proteinExistence type="predicted"/>
<name>A0A8H5FI18_9AGAR</name>
<dbReference type="Proteomes" id="UP000541558">
    <property type="component" value="Unassembled WGS sequence"/>
</dbReference>
<dbReference type="EMBL" id="JAACJK010000057">
    <property type="protein sequence ID" value="KAF5337332.1"/>
    <property type="molecule type" value="Genomic_DNA"/>
</dbReference>
<keyword evidence="2" id="KW-1185">Reference proteome</keyword>
<dbReference type="AlphaFoldDB" id="A0A8H5FI18"/>
<dbReference type="OrthoDB" id="2858870at2759"/>
<accession>A0A8H5FI18</accession>
<reference evidence="1 2" key="1">
    <citation type="journal article" date="2020" name="ISME J.">
        <title>Uncovering the hidden diversity of litter-decomposition mechanisms in mushroom-forming fungi.</title>
        <authorList>
            <person name="Floudas D."/>
            <person name="Bentzer J."/>
            <person name="Ahren D."/>
            <person name="Johansson T."/>
            <person name="Persson P."/>
            <person name="Tunlid A."/>
        </authorList>
    </citation>
    <scope>NUCLEOTIDE SEQUENCE [LARGE SCALE GENOMIC DNA]</scope>
    <source>
        <strain evidence="1 2">CBS 175.51</strain>
    </source>
</reference>
<gene>
    <name evidence="1" type="ORF">D9611_003013</name>
</gene>
<evidence type="ECO:0008006" key="3">
    <source>
        <dbReference type="Google" id="ProtNLM"/>
    </source>
</evidence>
<sequence>MGDPSPESSKENKSPNKIFLEHREILSLIFKLFVPVQRQNVQGPHDTAAWRKELLNVALVCRAFRGPALDCLWSHLDSLTPLLKLHPGMQVLNGLYFFLGEIDAPEATIFYRYARAVRTITFNGGKVATHAISLAGMSWLGHQLKGSPLLPGLRRICFNDPGCDSVHMGLLPLLLSPSVETIDFTGTFLSGDVFHSYSLPLICNAAPNVKHLSIQDHNAESCVVIWASLPMILRQLRLQILSIIFPCNTTLPPPFAAQLCQNLRTITSLTLDIHTASHGPSMDVNAPLPPSLACLELINRSHCSVCQCYPQNLVKVATSMTFHVSAHITDSDKFAQTIETLCTLMNLKAVKIIPKDRKLIIKPAAVKGLLSSLNLETFEIHDGVFQVENGKAGGGLNVLIDAAYRDKGDDRRNPRVLKSLQTPMRRTDARGLFCHYPSISTLVYIARHAQGLRQISLAIYSALIGPGFDSLKSLMDTWEDPAVPSTLRHLEIADRRPSHHSAHFEPTEYRDLARLLDIIFPNLDSVTMIDNPNRDKTWDEHWKLIEEHRKMRKALRLCGMSFS</sequence>
<organism evidence="1 2">
    <name type="scientific">Ephemerocybe angulata</name>
    <dbReference type="NCBI Taxonomy" id="980116"/>
    <lineage>
        <taxon>Eukaryota</taxon>
        <taxon>Fungi</taxon>
        <taxon>Dikarya</taxon>
        <taxon>Basidiomycota</taxon>
        <taxon>Agaricomycotina</taxon>
        <taxon>Agaricomycetes</taxon>
        <taxon>Agaricomycetidae</taxon>
        <taxon>Agaricales</taxon>
        <taxon>Agaricineae</taxon>
        <taxon>Psathyrellaceae</taxon>
        <taxon>Ephemerocybe</taxon>
    </lineage>
</organism>
<protein>
    <recommendedName>
        <fullName evidence="3">F-box domain-containing protein</fullName>
    </recommendedName>
</protein>